<accession>A0A3B0U1S9</accession>
<feature type="transmembrane region" description="Helical" evidence="6">
    <location>
        <begin position="179"/>
        <end position="196"/>
    </location>
</feature>
<feature type="transmembrane region" description="Helical" evidence="6">
    <location>
        <begin position="125"/>
        <end position="145"/>
    </location>
</feature>
<dbReference type="GO" id="GO:0005886">
    <property type="term" value="C:plasma membrane"/>
    <property type="evidence" value="ECO:0007669"/>
    <property type="project" value="InterPro"/>
</dbReference>
<feature type="transmembrane region" description="Helical" evidence="6">
    <location>
        <begin position="101"/>
        <end position="118"/>
    </location>
</feature>
<keyword evidence="1" id="KW-1003">Cell membrane</keyword>
<name>A0A3B0U1S9_9ZZZZ</name>
<dbReference type="NCBIfam" id="TIGR00544">
    <property type="entry name" value="lgt"/>
    <property type="match status" value="1"/>
</dbReference>
<dbReference type="Pfam" id="PF01790">
    <property type="entry name" value="LGT"/>
    <property type="match status" value="1"/>
</dbReference>
<organism evidence="7">
    <name type="scientific">hydrothermal vent metagenome</name>
    <dbReference type="NCBI Taxonomy" id="652676"/>
    <lineage>
        <taxon>unclassified sequences</taxon>
        <taxon>metagenomes</taxon>
        <taxon>ecological metagenomes</taxon>
    </lineage>
</organism>
<dbReference type="HAMAP" id="MF_01147">
    <property type="entry name" value="Lgt"/>
    <property type="match status" value="1"/>
</dbReference>
<dbReference type="AlphaFoldDB" id="A0A3B0U1S9"/>
<dbReference type="InterPro" id="IPR001640">
    <property type="entry name" value="Lgt"/>
</dbReference>
<feature type="transmembrane region" description="Helical" evidence="6">
    <location>
        <begin position="244"/>
        <end position="265"/>
    </location>
</feature>
<evidence type="ECO:0000256" key="6">
    <source>
        <dbReference type="SAM" id="Phobius"/>
    </source>
</evidence>
<protein>
    <submittedName>
        <fullName evidence="7">Prolipoprotein diacylglyceryl transferase</fullName>
    </submittedName>
</protein>
<feature type="transmembrane region" description="Helical" evidence="6">
    <location>
        <begin position="208"/>
        <end position="224"/>
    </location>
</feature>
<feature type="transmembrane region" description="Helical" evidence="6">
    <location>
        <begin position="61"/>
        <end position="81"/>
    </location>
</feature>
<gene>
    <name evidence="7" type="ORF">MNBD_ALPHA11-204</name>
</gene>
<evidence type="ECO:0000256" key="3">
    <source>
        <dbReference type="ARBA" id="ARBA00022692"/>
    </source>
</evidence>
<evidence type="ECO:0000256" key="5">
    <source>
        <dbReference type="ARBA" id="ARBA00023136"/>
    </source>
</evidence>
<dbReference type="GO" id="GO:0042158">
    <property type="term" value="P:lipoprotein biosynthetic process"/>
    <property type="evidence" value="ECO:0007669"/>
    <property type="project" value="InterPro"/>
</dbReference>
<keyword evidence="4 6" id="KW-1133">Transmembrane helix</keyword>
<dbReference type="PANTHER" id="PTHR30589:SF0">
    <property type="entry name" value="PHOSPHATIDYLGLYCEROL--PROLIPOPROTEIN DIACYLGLYCERYL TRANSFERASE"/>
    <property type="match status" value="1"/>
</dbReference>
<keyword evidence="2 7" id="KW-0808">Transferase</keyword>
<dbReference type="PANTHER" id="PTHR30589">
    <property type="entry name" value="PROLIPOPROTEIN DIACYLGLYCERYL TRANSFERASE"/>
    <property type="match status" value="1"/>
</dbReference>
<evidence type="ECO:0000256" key="2">
    <source>
        <dbReference type="ARBA" id="ARBA00022679"/>
    </source>
</evidence>
<dbReference type="GO" id="GO:0008961">
    <property type="term" value="F:phosphatidylglycerol-prolipoprotein diacylglyceryl transferase activity"/>
    <property type="evidence" value="ECO:0007669"/>
    <property type="project" value="InterPro"/>
</dbReference>
<evidence type="ECO:0000256" key="4">
    <source>
        <dbReference type="ARBA" id="ARBA00022989"/>
    </source>
</evidence>
<reference evidence="7" key="1">
    <citation type="submission" date="2018-06" db="EMBL/GenBank/DDBJ databases">
        <authorList>
            <person name="Zhirakovskaya E."/>
        </authorList>
    </citation>
    <scope>NUCLEOTIDE SEQUENCE</scope>
</reference>
<sequence length="272" mass="29871">MPFPDIDPIAFSIGPIIVRWYSLAYLFGIGLGIIYGRFLLKRASLWFKTNPPFTPDQFIDFAVWAVLGAIIGGRLGYVVFYDPVYFAANPMDIFKTWLGGMSFHGGLIGVMVAMYFFGRHKKANFLSALDLLAAVSPIGIGLVRVSNFVNGELFGRPTDMPWGVIFPNGGEVPRHPSQLYEAILEGLVLFIVLRIVTHMMFGLRRPGLAAGVFGIGYALSRLLVEQVRLPDPQIGYLFGTDWVTQGMMLTLPILAGGIILLAIGLKTPVTKA</sequence>
<keyword evidence="5 6" id="KW-0472">Membrane</keyword>
<dbReference type="EMBL" id="UOEQ01000518">
    <property type="protein sequence ID" value="VAW24248.1"/>
    <property type="molecule type" value="Genomic_DNA"/>
</dbReference>
<feature type="transmembrane region" description="Helical" evidence="6">
    <location>
        <begin position="20"/>
        <end position="40"/>
    </location>
</feature>
<evidence type="ECO:0000313" key="7">
    <source>
        <dbReference type="EMBL" id="VAW24248.1"/>
    </source>
</evidence>
<keyword evidence="7" id="KW-0449">Lipoprotein</keyword>
<proteinExistence type="inferred from homology"/>
<keyword evidence="3 6" id="KW-0812">Transmembrane</keyword>
<evidence type="ECO:0000256" key="1">
    <source>
        <dbReference type="ARBA" id="ARBA00022475"/>
    </source>
</evidence>